<dbReference type="Proteomes" id="UP000756860">
    <property type="component" value="Unassembled WGS sequence"/>
</dbReference>
<evidence type="ECO:0000256" key="3">
    <source>
        <dbReference type="ARBA" id="ARBA00022759"/>
    </source>
</evidence>
<keyword evidence="7 10" id="KW-0238">DNA-binding</keyword>
<organism evidence="11 12">
    <name type="scientific">Geomobilimonas luticola</name>
    <dbReference type="NCBI Taxonomy" id="1114878"/>
    <lineage>
        <taxon>Bacteria</taxon>
        <taxon>Pseudomonadati</taxon>
        <taxon>Thermodesulfobacteriota</taxon>
        <taxon>Desulfuromonadia</taxon>
        <taxon>Geobacterales</taxon>
        <taxon>Geobacteraceae</taxon>
        <taxon>Geomobilimonas</taxon>
    </lineage>
</organism>
<dbReference type="InterPro" id="IPR002729">
    <property type="entry name" value="CRISPR-assoc_Cas1"/>
</dbReference>
<evidence type="ECO:0000313" key="12">
    <source>
        <dbReference type="Proteomes" id="UP000756860"/>
    </source>
</evidence>
<keyword evidence="5 10" id="KW-0460">Magnesium</keyword>
<dbReference type="InterPro" id="IPR050646">
    <property type="entry name" value="Cas1"/>
</dbReference>
<dbReference type="NCBIfam" id="TIGR03639">
    <property type="entry name" value="cas1_NMENI"/>
    <property type="match status" value="1"/>
</dbReference>
<name>A0ABS5SH83_9BACT</name>
<protein>
    <recommendedName>
        <fullName evidence="10">CRISPR-associated endonuclease Cas1</fullName>
        <ecNumber evidence="10">3.1.-.-</ecNumber>
    </recommendedName>
</protein>
<evidence type="ECO:0000256" key="7">
    <source>
        <dbReference type="ARBA" id="ARBA00023125"/>
    </source>
</evidence>
<evidence type="ECO:0000313" key="11">
    <source>
        <dbReference type="EMBL" id="MBT0654726.1"/>
    </source>
</evidence>
<comment type="subunit">
    <text evidence="9 10">Homodimer, forms a heterotetramer with a Cas2 homodimer.</text>
</comment>
<evidence type="ECO:0000256" key="6">
    <source>
        <dbReference type="ARBA" id="ARBA00023118"/>
    </source>
</evidence>
<comment type="caution">
    <text evidence="11">The sequence shown here is derived from an EMBL/GenBank/DDBJ whole genome shotgun (WGS) entry which is preliminary data.</text>
</comment>
<keyword evidence="2 10" id="KW-0479">Metal-binding</keyword>
<keyword evidence="8 10" id="KW-0464">Manganese</keyword>
<evidence type="ECO:0000256" key="8">
    <source>
        <dbReference type="ARBA" id="ARBA00023211"/>
    </source>
</evidence>
<evidence type="ECO:0000256" key="4">
    <source>
        <dbReference type="ARBA" id="ARBA00022801"/>
    </source>
</evidence>
<evidence type="ECO:0000256" key="10">
    <source>
        <dbReference type="HAMAP-Rule" id="MF_01470"/>
    </source>
</evidence>
<dbReference type="Gene3D" id="1.20.120.920">
    <property type="entry name" value="CRISPR-associated endonuclease Cas1, C-terminal domain"/>
    <property type="match status" value="1"/>
</dbReference>
<dbReference type="GO" id="GO:0004519">
    <property type="term" value="F:endonuclease activity"/>
    <property type="evidence" value="ECO:0007669"/>
    <property type="project" value="UniProtKB-KW"/>
</dbReference>
<keyword evidence="6 10" id="KW-0051">Antiviral defense</keyword>
<feature type="binding site" evidence="10">
    <location>
        <position position="223"/>
    </location>
    <ligand>
        <name>Mn(2+)</name>
        <dbReference type="ChEBI" id="CHEBI:29035"/>
    </ligand>
</feature>
<comment type="function">
    <text evidence="10">CRISPR (clustered regularly interspaced short palindromic repeat), is an adaptive immune system that provides protection against mobile genetic elements (viruses, transposable elements and conjugative plasmids). CRISPR clusters contain spacers, sequences complementary to antecedent mobile elements, and target invading nucleic acids. CRISPR clusters are transcribed and processed into CRISPR RNA (crRNA). Acts as a dsDNA endonuclease. Involved in the integration of spacer DNA into the CRISPR cassette.</text>
</comment>
<feature type="binding site" evidence="10">
    <location>
        <position position="208"/>
    </location>
    <ligand>
        <name>Mn(2+)</name>
        <dbReference type="ChEBI" id="CHEBI:29035"/>
    </ligand>
</feature>
<sequence length="298" mass="32648">MTDDKIIDISESVVSLNVRLANLVIDCGEEIGKTMVPLNEVAALVLSNPHVSMTNAAMAGVAANGGIVVVSDSKFQPAGMLLPLDAHYTQGERFRKQAAIAQPVQKRLWQQIVRSKISAQAGVLNRLTGNDYGLQRLATCVASGDTGNHESQAAQRYWPQVFNNPHFRRNREADDQNRLLNYGYAVLRALTARAICSAGLHPALGVHHHNRYDPFALASDLMEPFRPLVDETVARIVFKEGEGVVLGKDVKRTIISSLTGLIEVEDESRSVFSVLAKSASSLASVYTGERKKLYLPEW</sequence>
<dbReference type="PANTHER" id="PTHR34353:SF2">
    <property type="entry name" value="CRISPR-ASSOCIATED ENDONUCLEASE CAS1 1"/>
    <property type="match status" value="1"/>
</dbReference>
<dbReference type="InterPro" id="IPR042206">
    <property type="entry name" value="CRISPR-assoc_Cas1_C"/>
</dbReference>
<dbReference type="InterPro" id="IPR019855">
    <property type="entry name" value="CRISPR-assoc_Cas1_NMENI"/>
</dbReference>
<gene>
    <name evidence="10 11" type="primary">cas1</name>
    <name evidence="11" type="ORF">KI810_16860</name>
</gene>
<proteinExistence type="inferred from homology"/>
<evidence type="ECO:0000256" key="2">
    <source>
        <dbReference type="ARBA" id="ARBA00022723"/>
    </source>
</evidence>
<keyword evidence="1 10" id="KW-0540">Nuclease</keyword>
<evidence type="ECO:0000256" key="5">
    <source>
        <dbReference type="ARBA" id="ARBA00022842"/>
    </source>
</evidence>
<keyword evidence="4 10" id="KW-0378">Hydrolase</keyword>
<evidence type="ECO:0000256" key="9">
    <source>
        <dbReference type="ARBA" id="ARBA00038592"/>
    </source>
</evidence>
<evidence type="ECO:0000256" key="1">
    <source>
        <dbReference type="ARBA" id="ARBA00022722"/>
    </source>
</evidence>
<comment type="similarity">
    <text evidence="10">Belongs to the CRISPR-associated endonuclease Cas1 family.</text>
</comment>
<reference evidence="11 12" key="1">
    <citation type="submission" date="2021-05" db="EMBL/GenBank/DDBJ databases">
        <title>The draft genome of Geobacter luticola JCM 17780.</title>
        <authorList>
            <person name="Xu Z."/>
            <person name="Masuda Y."/>
            <person name="Itoh H."/>
            <person name="Senoo K."/>
        </authorList>
    </citation>
    <scope>NUCLEOTIDE SEQUENCE [LARGE SCALE GENOMIC DNA]</scope>
    <source>
        <strain evidence="11 12">JCM 17780</strain>
    </source>
</reference>
<comment type="cofactor">
    <cofactor evidence="10">
        <name>Mg(2+)</name>
        <dbReference type="ChEBI" id="CHEBI:18420"/>
    </cofactor>
    <cofactor evidence="10">
        <name>Mn(2+)</name>
        <dbReference type="ChEBI" id="CHEBI:29035"/>
    </cofactor>
</comment>
<dbReference type="EC" id="3.1.-.-" evidence="10"/>
<keyword evidence="12" id="KW-1185">Reference proteome</keyword>
<dbReference type="RefSeq" id="WP_214176734.1">
    <property type="nucleotide sequence ID" value="NZ_JAHCVK010000016.1"/>
</dbReference>
<dbReference type="EMBL" id="JAHCVK010000016">
    <property type="protein sequence ID" value="MBT0654726.1"/>
    <property type="molecule type" value="Genomic_DNA"/>
</dbReference>
<feature type="binding site" evidence="10">
    <location>
        <position position="150"/>
    </location>
    <ligand>
        <name>Mn(2+)</name>
        <dbReference type="ChEBI" id="CHEBI:29035"/>
    </ligand>
</feature>
<dbReference type="HAMAP" id="MF_01470">
    <property type="entry name" value="Cas1"/>
    <property type="match status" value="1"/>
</dbReference>
<accession>A0ABS5SH83</accession>
<dbReference type="NCBIfam" id="TIGR00287">
    <property type="entry name" value="cas1"/>
    <property type="match status" value="1"/>
</dbReference>
<keyword evidence="3 10" id="KW-0255">Endonuclease</keyword>
<dbReference type="PANTHER" id="PTHR34353">
    <property type="entry name" value="CRISPR-ASSOCIATED ENDONUCLEASE CAS1 1"/>
    <property type="match status" value="1"/>
</dbReference>
<dbReference type="Pfam" id="PF01867">
    <property type="entry name" value="Cas_Cas1"/>
    <property type="match status" value="1"/>
</dbReference>